<dbReference type="InterPro" id="IPR055414">
    <property type="entry name" value="LRR_R13L4/SHOC2-like"/>
</dbReference>
<gene>
    <name evidence="4" type="ORF">O6P43_031452</name>
</gene>
<reference evidence="4" key="1">
    <citation type="journal article" date="2023" name="Science">
        <title>Elucidation of the pathway for biosynthesis of saponin adjuvants from the soapbark tree.</title>
        <authorList>
            <person name="Reed J."/>
            <person name="Orme A."/>
            <person name="El-Demerdash A."/>
            <person name="Owen C."/>
            <person name="Martin L.B.B."/>
            <person name="Misra R.C."/>
            <person name="Kikuchi S."/>
            <person name="Rejzek M."/>
            <person name="Martin A.C."/>
            <person name="Harkess A."/>
            <person name="Leebens-Mack J."/>
            <person name="Louveau T."/>
            <person name="Stephenson M.J."/>
            <person name="Osbourn A."/>
        </authorList>
    </citation>
    <scope>NUCLEOTIDE SEQUENCE</scope>
    <source>
        <strain evidence="4">S10</strain>
    </source>
</reference>
<dbReference type="AlphaFoldDB" id="A0AAD7KVF8"/>
<evidence type="ECO:0000259" key="3">
    <source>
        <dbReference type="Pfam" id="PF23598"/>
    </source>
</evidence>
<keyword evidence="2" id="KW-0677">Repeat</keyword>
<evidence type="ECO:0000313" key="4">
    <source>
        <dbReference type="EMBL" id="KAJ7946536.1"/>
    </source>
</evidence>
<feature type="domain" description="Disease resistance R13L4/SHOC-2-like LRR" evidence="3">
    <location>
        <begin position="139"/>
        <end position="294"/>
    </location>
</feature>
<dbReference type="InterPro" id="IPR050216">
    <property type="entry name" value="LRR_domain-containing"/>
</dbReference>
<dbReference type="InterPro" id="IPR032675">
    <property type="entry name" value="LRR_dom_sf"/>
</dbReference>
<evidence type="ECO:0000313" key="5">
    <source>
        <dbReference type="Proteomes" id="UP001163823"/>
    </source>
</evidence>
<proteinExistence type="predicted"/>
<name>A0AAD7KVF8_QUISA</name>
<dbReference type="Gene3D" id="3.80.10.10">
    <property type="entry name" value="Ribonuclease Inhibitor"/>
    <property type="match status" value="1"/>
</dbReference>
<dbReference type="PANTHER" id="PTHR48051:SF1">
    <property type="entry name" value="RAS SUPPRESSOR PROTEIN 1"/>
    <property type="match status" value="1"/>
</dbReference>
<evidence type="ECO:0000256" key="2">
    <source>
        <dbReference type="ARBA" id="ARBA00022737"/>
    </source>
</evidence>
<sequence length="406" mass="46698">MLSYDLIMKVDIHDDRTKRKAMKALSGLSVAAVSKLRKFCRAELLSIGPAKEPQKKDGPKKYEQNKLLDRSGMSTLYTKQAGMELTEPPKVEQWHGVVEIHLMDNNLCELPESPDCPQLKILFLQGNADLTMIPTLFFNHMPVLHVLDLSFTSIQDLPISFFKLVALREFLLRGCELFMELPPEIGQLKKLEKLDLDGTQITHLPIEIQELLNLKTLTLSFYEYDTGYDSIIPPGVLSNLQQLIELSIDVSPDDHRLGSHVEIIITEICELRNLKTLTLFIPKVDILKHIEENYLKQINSFSFVVGHHMKRIILRVPPEVETEIKRWDKSLKFVNGRNVPDKIKMVLKHAKAFFLDRHMTIPKLSEFGLENFRRLRWNNGYGTSGNCTFFYLYLSPCLCQCMSLLS</sequence>
<dbReference type="GO" id="GO:0005737">
    <property type="term" value="C:cytoplasm"/>
    <property type="evidence" value="ECO:0007669"/>
    <property type="project" value="TreeGrafter"/>
</dbReference>
<dbReference type="KEGG" id="qsa:O6P43_031452"/>
<dbReference type="Pfam" id="PF23598">
    <property type="entry name" value="LRR_14"/>
    <property type="match status" value="1"/>
</dbReference>
<keyword evidence="5" id="KW-1185">Reference proteome</keyword>
<comment type="caution">
    <text evidence="4">The sequence shown here is derived from an EMBL/GenBank/DDBJ whole genome shotgun (WGS) entry which is preliminary data.</text>
</comment>
<keyword evidence="1" id="KW-0433">Leucine-rich repeat</keyword>
<dbReference type="EMBL" id="JARAOO010000013">
    <property type="protein sequence ID" value="KAJ7946536.1"/>
    <property type="molecule type" value="Genomic_DNA"/>
</dbReference>
<organism evidence="4 5">
    <name type="scientific">Quillaja saponaria</name>
    <name type="common">Soap bark tree</name>
    <dbReference type="NCBI Taxonomy" id="32244"/>
    <lineage>
        <taxon>Eukaryota</taxon>
        <taxon>Viridiplantae</taxon>
        <taxon>Streptophyta</taxon>
        <taxon>Embryophyta</taxon>
        <taxon>Tracheophyta</taxon>
        <taxon>Spermatophyta</taxon>
        <taxon>Magnoliopsida</taxon>
        <taxon>eudicotyledons</taxon>
        <taxon>Gunneridae</taxon>
        <taxon>Pentapetalae</taxon>
        <taxon>rosids</taxon>
        <taxon>fabids</taxon>
        <taxon>Fabales</taxon>
        <taxon>Quillajaceae</taxon>
        <taxon>Quillaja</taxon>
    </lineage>
</organism>
<dbReference type="PANTHER" id="PTHR48051">
    <property type="match status" value="1"/>
</dbReference>
<dbReference type="Proteomes" id="UP001163823">
    <property type="component" value="Chromosome 13"/>
</dbReference>
<evidence type="ECO:0000256" key="1">
    <source>
        <dbReference type="ARBA" id="ARBA00022614"/>
    </source>
</evidence>
<protein>
    <submittedName>
        <fullName evidence="4">Disease resistance protein</fullName>
    </submittedName>
</protein>
<dbReference type="SUPFAM" id="SSF52058">
    <property type="entry name" value="L domain-like"/>
    <property type="match status" value="1"/>
</dbReference>
<accession>A0AAD7KVF8</accession>